<dbReference type="Proteomes" id="UP000694844">
    <property type="component" value="Chromosome 5"/>
</dbReference>
<dbReference type="KEGG" id="cvn:111135725"/>
<dbReference type="InterPro" id="IPR002172">
    <property type="entry name" value="LDrepeatLR_classA_rpt"/>
</dbReference>
<evidence type="ECO:0000256" key="6">
    <source>
        <dbReference type="SAM" id="SignalP"/>
    </source>
</evidence>
<dbReference type="PROSITE" id="PS01180">
    <property type="entry name" value="CUB"/>
    <property type="match status" value="1"/>
</dbReference>
<dbReference type="SUPFAM" id="SSF57424">
    <property type="entry name" value="LDL receptor-like module"/>
    <property type="match status" value="1"/>
</dbReference>
<evidence type="ECO:0000313" key="9">
    <source>
        <dbReference type="RefSeq" id="XP_022341737.1"/>
    </source>
</evidence>
<gene>
    <name evidence="9" type="primary">LOC111135725</name>
</gene>
<evidence type="ECO:0000313" key="8">
    <source>
        <dbReference type="Proteomes" id="UP000694844"/>
    </source>
</evidence>
<keyword evidence="5" id="KW-0812">Transmembrane</keyword>
<feature type="chain" id="PRO_5034991577" evidence="6">
    <location>
        <begin position="17"/>
        <end position="293"/>
    </location>
</feature>
<keyword evidence="6" id="KW-0732">Signal</keyword>
<keyword evidence="5" id="KW-0472">Membrane</keyword>
<dbReference type="CDD" id="cd00112">
    <property type="entry name" value="LDLa"/>
    <property type="match status" value="1"/>
</dbReference>
<evidence type="ECO:0000256" key="4">
    <source>
        <dbReference type="SAM" id="MobiDB-lite"/>
    </source>
</evidence>
<evidence type="ECO:0000256" key="2">
    <source>
        <dbReference type="PROSITE-ProRule" id="PRU00059"/>
    </source>
</evidence>
<dbReference type="Gene3D" id="4.10.400.10">
    <property type="entry name" value="Low-density Lipoprotein Receptor"/>
    <property type="match status" value="1"/>
</dbReference>
<dbReference type="PANTHER" id="PTHR24652">
    <property type="entry name" value="LOW-DENSITY LIPOPROTEIN RECEPTOR CLASS A DOMAIN-CONTAINING PROTEIN 2"/>
    <property type="match status" value="1"/>
</dbReference>
<dbReference type="InterPro" id="IPR000859">
    <property type="entry name" value="CUB_dom"/>
</dbReference>
<feature type="disulfide bond" evidence="3">
    <location>
        <begin position="156"/>
        <end position="174"/>
    </location>
</feature>
<sequence>MYRVLAFLVLWICTNGHSTKDYLDKHCGETLSYQKPWVRLELTRRDDYPPNMNCTVKVVFSDTEAGTPARIMVVVHKLETKCPGDRLKMLDGNSSLPLKGLSPDLCGKHEPKQALFTDSSSLVVNFQSDASKSDDGFELYLTRFHLGICTPSEFRCARGPCIATSLRCDGHDQCGDDSDECPWKSWLVVSLVAATCLGSLLTAVVMCCCCSQYRSRFRRPRTRGRIIPSFARSQSSAHLAENDMKKSAEVQLAVPNLVQPPLFYPTSPPAYTETHDVTSVDKSGGPLPTKSAI</sequence>
<dbReference type="SMART" id="SM00042">
    <property type="entry name" value="CUB"/>
    <property type="match status" value="1"/>
</dbReference>
<dbReference type="Gene3D" id="2.60.120.290">
    <property type="entry name" value="Spermadhesin, CUB domain"/>
    <property type="match status" value="1"/>
</dbReference>
<keyword evidence="8" id="KW-1185">Reference proteome</keyword>
<reference evidence="9" key="1">
    <citation type="submission" date="2025-08" db="UniProtKB">
        <authorList>
            <consortium name="RefSeq"/>
        </authorList>
    </citation>
    <scope>IDENTIFICATION</scope>
    <source>
        <tissue evidence="9">Whole sample</tissue>
    </source>
</reference>
<protein>
    <submittedName>
        <fullName evidence="9">Low-density lipoprotein receptor-related protein 12-like</fullName>
    </submittedName>
</protein>
<feature type="disulfide bond" evidence="3">
    <location>
        <begin position="149"/>
        <end position="161"/>
    </location>
</feature>
<name>A0A8B8EP93_CRAVI</name>
<keyword evidence="1 3" id="KW-1015">Disulfide bond</keyword>
<accession>A0A8B8EP93</accession>
<dbReference type="SMART" id="SM00192">
    <property type="entry name" value="LDLa"/>
    <property type="match status" value="1"/>
</dbReference>
<comment type="caution">
    <text evidence="3">Lacks conserved residue(s) required for the propagation of feature annotation.</text>
</comment>
<evidence type="ECO:0000256" key="3">
    <source>
        <dbReference type="PROSITE-ProRule" id="PRU00124"/>
    </source>
</evidence>
<feature type="signal peptide" evidence="6">
    <location>
        <begin position="1"/>
        <end position="16"/>
    </location>
</feature>
<feature type="region of interest" description="Disordered" evidence="4">
    <location>
        <begin position="274"/>
        <end position="293"/>
    </location>
</feature>
<dbReference type="Pfam" id="PF00057">
    <property type="entry name" value="Ldl_recept_a"/>
    <property type="match status" value="1"/>
</dbReference>
<evidence type="ECO:0000256" key="1">
    <source>
        <dbReference type="ARBA" id="ARBA00023157"/>
    </source>
</evidence>
<dbReference type="PANTHER" id="PTHR24652:SF69">
    <property type="entry name" value="CUB DOMAIN-CONTAINING PROTEIN"/>
    <property type="match status" value="1"/>
</dbReference>
<dbReference type="RefSeq" id="XP_022341737.1">
    <property type="nucleotide sequence ID" value="XM_022486029.1"/>
</dbReference>
<feature type="transmembrane region" description="Helical" evidence="5">
    <location>
        <begin position="186"/>
        <end position="213"/>
    </location>
</feature>
<dbReference type="InterPro" id="IPR042333">
    <property type="entry name" value="LRAD2/Mig-13-like"/>
</dbReference>
<evidence type="ECO:0000256" key="5">
    <source>
        <dbReference type="SAM" id="Phobius"/>
    </source>
</evidence>
<proteinExistence type="predicted"/>
<evidence type="ECO:0000259" key="7">
    <source>
        <dbReference type="PROSITE" id="PS01180"/>
    </source>
</evidence>
<feature type="disulfide bond" evidence="2">
    <location>
        <begin position="27"/>
        <end position="54"/>
    </location>
</feature>
<dbReference type="InterPro" id="IPR036055">
    <property type="entry name" value="LDL_receptor-like_sf"/>
</dbReference>
<dbReference type="OrthoDB" id="19606at2759"/>
<organism evidence="8 9">
    <name type="scientific">Crassostrea virginica</name>
    <name type="common">Eastern oyster</name>
    <dbReference type="NCBI Taxonomy" id="6565"/>
    <lineage>
        <taxon>Eukaryota</taxon>
        <taxon>Metazoa</taxon>
        <taxon>Spiralia</taxon>
        <taxon>Lophotrochozoa</taxon>
        <taxon>Mollusca</taxon>
        <taxon>Bivalvia</taxon>
        <taxon>Autobranchia</taxon>
        <taxon>Pteriomorphia</taxon>
        <taxon>Ostreida</taxon>
        <taxon>Ostreoidea</taxon>
        <taxon>Ostreidae</taxon>
        <taxon>Crassostrea</taxon>
    </lineage>
</organism>
<dbReference type="InterPro" id="IPR035914">
    <property type="entry name" value="Sperma_CUB_dom_sf"/>
</dbReference>
<dbReference type="GeneID" id="111135725"/>
<dbReference type="AlphaFoldDB" id="A0A8B8EP93"/>
<keyword evidence="5" id="KW-1133">Transmembrane helix</keyword>
<dbReference type="PROSITE" id="PS50068">
    <property type="entry name" value="LDLRA_2"/>
    <property type="match status" value="1"/>
</dbReference>
<dbReference type="Pfam" id="PF00431">
    <property type="entry name" value="CUB"/>
    <property type="match status" value="1"/>
</dbReference>
<dbReference type="SUPFAM" id="SSF49854">
    <property type="entry name" value="Spermadhesin, CUB domain"/>
    <property type="match status" value="1"/>
</dbReference>
<feature type="domain" description="CUB" evidence="7">
    <location>
        <begin position="27"/>
        <end position="144"/>
    </location>
</feature>